<dbReference type="PANTHER" id="PTHR12425">
    <property type="entry name" value="SYNEMBRYN"/>
    <property type="match status" value="1"/>
</dbReference>
<evidence type="ECO:0000256" key="5">
    <source>
        <dbReference type="ARBA" id="ARBA00023186"/>
    </source>
</evidence>
<keyword evidence="3" id="KW-0963">Cytoplasm</keyword>
<dbReference type="Proteomes" id="UP000054107">
    <property type="component" value="Unassembled WGS sequence"/>
</dbReference>
<dbReference type="AlphaFoldDB" id="A0A0B7MY34"/>
<dbReference type="InterPro" id="IPR008376">
    <property type="entry name" value="Chaperone_Ric-8_A/B"/>
</dbReference>
<dbReference type="EMBL" id="LN723087">
    <property type="protein sequence ID" value="CEP10032.1"/>
    <property type="molecule type" value="Genomic_DNA"/>
</dbReference>
<comment type="similarity">
    <text evidence="2">Belongs to the synembryn family.</text>
</comment>
<dbReference type="Pfam" id="PF10165">
    <property type="entry name" value="Ric8"/>
    <property type="match status" value="1"/>
</dbReference>
<dbReference type="InterPro" id="IPR016024">
    <property type="entry name" value="ARM-type_fold"/>
</dbReference>
<keyword evidence="8" id="KW-1185">Reference proteome</keyword>
<dbReference type="PRINTS" id="PR01802">
    <property type="entry name" value="SYNEMBRYN"/>
</dbReference>
<dbReference type="GO" id="GO:0005085">
    <property type="term" value="F:guanyl-nucleotide exchange factor activity"/>
    <property type="evidence" value="ECO:0007669"/>
    <property type="project" value="UniProtKB-KW"/>
</dbReference>
<dbReference type="InterPro" id="IPR019318">
    <property type="entry name" value="Gua_nucleotide_exch_fac_Ric8"/>
</dbReference>
<evidence type="ECO:0000256" key="6">
    <source>
        <dbReference type="SAM" id="Coils"/>
    </source>
</evidence>
<evidence type="ECO:0000256" key="2">
    <source>
        <dbReference type="ARBA" id="ARBA00009049"/>
    </source>
</evidence>
<evidence type="ECO:0000256" key="1">
    <source>
        <dbReference type="ARBA" id="ARBA00004544"/>
    </source>
</evidence>
<dbReference type="SUPFAM" id="SSF48371">
    <property type="entry name" value="ARM repeat"/>
    <property type="match status" value="1"/>
</dbReference>
<dbReference type="PANTHER" id="PTHR12425:SF5">
    <property type="entry name" value="SYNEMBRYN"/>
    <property type="match status" value="1"/>
</dbReference>
<comment type="subcellular location">
    <subcellularLocation>
        <location evidence="1">Cytoplasm</location>
        <location evidence="1">Cell cortex</location>
    </subcellularLocation>
</comment>
<evidence type="ECO:0000256" key="3">
    <source>
        <dbReference type="ARBA" id="ARBA00022490"/>
    </source>
</evidence>
<dbReference type="Gene3D" id="1.25.10.10">
    <property type="entry name" value="Leucine-rich Repeat Variant"/>
    <property type="match status" value="1"/>
</dbReference>
<dbReference type="InterPro" id="IPR011989">
    <property type="entry name" value="ARM-like"/>
</dbReference>
<keyword evidence="6" id="KW-0175">Coiled coil</keyword>
<sequence>MVLEEYQQLDEKSSAFMQSFLGRVETKPEFSSTTEKRSFLKLLLNDLQNNREKWDEELKTKALSVVRILGRDQAGSDPLFTKQASMMFLQLAGLQQSEKIVDSPSSHEALKCICNCIFLKESVKPYLEEEHVVDSCLHVLQSEDHQLSLETQFLTCRVLFFLTVGRSDLVDSLIKSNVSGAIAKVLSANIAQLEDPVLRLKIDRNAAINPLTVTSEALKLLFNLLLVGARSQEGTSTNQAFVECLVPIFRLIFLVPYPEPQPLVAPYSQAIHALMQFSFTTIAQVWSEQSSWTHSLFDRDADEHGYKYMASTLVGVLDKSIHVLLPSGEPDQEGNESVDTAIAPLLLVLSTLAEGDLAFKHVTAKLMLPKEKDRLKPVHEGFGLSAYLIRLMTSTMMPQTRDAVCETLFVLCDKDANKFTQQLGYGNAIGFLVNKGIAMEAPPDSQHDAEQINPITGQFLSQEAMPKLEDMTDEEKEREAEKLFVLFERLKKNGIIQVENPIAKAMQEGRLEEIESNSDSE</sequence>
<keyword evidence="4" id="KW-0344">Guanine-nucleotide releasing factor</keyword>
<name>A0A0B7MY34_9FUNG</name>
<dbReference type="GO" id="GO:0005938">
    <property type="term" value="C:cell cortex"/>
    <property type="evidence" value="ECO:0007669"/>
    <property type="project" value="UniProtKB-SubCell"/>
</dbReference>
<protein>
    <recommendedName>
        <fullName evidence="9">Guanine nucleotide exchange factor synembryn</fullName>
    </recommendedName>
</protein>
<evidence type="ECO:0000256" key="4">
    <source>
        <dbReference type="ARBA" id="ARBA00022658"/>
    </source>
</evidence>
<accession>A0A0B7MY34</accession>
<feature type="coiled-coil region" evidence="6">
    <location>
        <begin position="37"/>
        <end position="64"/>
    </location>
</feature>
<evidence type="ECO:0000313" key="8">
    <source>
        <dbReference type="Proteomes" id="UP000054107"/>
    </source>
</evidence>
<proteinExistence type="inferred from homology"/>
<keyword evidence="5" id="KW-0143">Chaperone</keyword>
<dbReference type="OrthoDB" id="5585685at2759"/>
<evidence type="ECO:0008006" key="9">
    <source>
        <dbReference type="Google" id="ProtNLM"/>
    </source>
</evidence>
<evidence type="ECO:0000313" key="7">
    <source>
        <dbReference type="EMBL" id="CEP10032.1"/>
    </source>
</evidence>
<dbReference type="GO" id="GO:0001965">
    <property type="term" value="F:G-protein alpha-subunit binding"/>
    <property type="evidence" value="ECO:0007669"/>
    <property type="project" value="TreeGrafter"/>
</dbReference>
<reference evidence="7 8" key="1">
    <citation type="submission" date="2014-09" db="EMBL/GenBank/DDBJ databases">
        <authorList>
            <person name="Ellenberger Sabrina"/>
        </authorList>
    </citation>
    <scope>NUCLEOTIDE SEQUENCE [LARGE SCALE GENOMIC DNA]</scope>
    <source>
        <strain evidence="7 8">CBS 412.66</strain>
    </source>
</reference>
<gene>
    <name evidence="7" type="primary">PARPA_03649.1 scaffold 9253</name>
</gene>
<organism evidence="7 8">
    <name type="scientific">Parasitella parasitica</name>
    <dbReference type="NCBI Taxonomy" id="35722"/>
    <lineage>
        <taxon>Eukaryota</taxon>
        <taxon>Fungi</taxon>
        <taxon>Fungi incertae sedis</taxon>
        <taxon>Mucoromycota</taxon>
        <taxon>Mucoromycotina</taxon>
        <taxon>Mucoromycetes</taxon>
        <taxon>Mucorales</taxon>
        <taxon>Mucorineae</taxon>
        <taxon>Mucoraceae</taxon>
        <taxon>Parasitella</taxon>
    </lineage>
</organism>
<dbReference type="GO" id="GO:0007186">
    <property type="term" value="P:G protein-coupled receptor signaling pathway"/>
    <property type="evidence" value="ECO:0007669"/>
    <property type="project" value="TreeGrafter"/>
</dbReference>
<dbReference type="STRING" id="35722.A0A0B7MY34"/>